<sequence>MLACALCVANPNACRNPSWYTNFCFLLQAMYPEPKGRSSPQMSELRSRIIAMQAVGIDEKSVEQPRLNQVAGNRATVAMLAPAVHIMHQIWKGMAWVTDGIDEDDIHLRNTEQEIATNSVYRETSQQTTSKIELNSASQKPQTVSSDESFNSKNDITL</sequence>
<evidence type="ECO:0000313" key="3">
    <source>
        <dbReference type="Proteomes" id="UP000038040"/>
    </source>
</evidence>
<evidence type="ECO:0000313" key="4">
    <source>
        <dbReference type="Proteomes" id="UP000274756"/>
    </source>
</evidence>
<name>A0A0N4UFC0_DRAME</name>
<protein>
    <submittedName>
        <fullName evidence="5">LOB domain-containing protein</fullName>
    </submittedName>
</protein>
<evidence type="ECO:0000313" key="5">
    <source>
        <dbReference type="WBParaSite" id="DME_0000612201-mRNA-1"/>
    </source>
</evidence>
<gene>
    <name evidence="2" type="ORF">DME_LOCUS1061</name>
</gene>
<organism evidence="3 5">
    <name type="scientific">Dracunculus medinensis</name>
    <name type="common">Guinea worm</name>
    <dbReference type="NCBI Taxonomy" id="318479"/>
    <lineage>
        <taxon>Eukaryota</taxon>
        <taxon>Metazoa</taxon>
        <taxon>Ecdysozoa</taxon>
        <taxon>Nematoda</taxon>
        <taxon>Chromadorea</taxon>
        <taxon>Rhabditida</taxon>
        <taxon>Spirurina</taxon>
        <taxon>Dracunculoidea</taxon>
        <taxon>Dracunculidae</taxon>
        <taxon>Dracunculus</taxon>
    </lineage>
</organism>
<proteinExistence type="predicted"/>
<dbReference type="EMBL" id="UYYG01000012">
    <property type="protein sequence ID" value="VDN51088.1"/>
    <property type="molecule type" value="Genomic_DNA"/>
</dbReference>
<dbReference type="WBParaSite" id="DME_0000612201-mRNA-1">
    <property type="protein sequence ID" value="DME_0000612201-mRNA-1"/>
    <property type="gene ID" value="DME_0000612201"/>
</dbReference>
<reference evidence="2 4" key="2">
    <citation type="submission" date="2018-11" db="EMBL/GenBank/DDBJ databases">
        <authorList>
            <consortium name="Pathogen Informatics"/>
        </authorList>
    </citation>
    <scope>NUCLEOTIDE SEQUENCE [LARGE SCALE GENOMIC DNA]</scope>
</reference>
<evidence type="ECO:0000313" key="2">
    <source>
        <dbReference type="EMBL" id="VDN51088.1"/>
    </source>
</evidence>
<accession>A0A0N4UFC0</accession>
<dbReference type="Proteomes" id="UP000038040">
    <property type="component" value="Unplaced"/>
</dbReference>
<dbReference type="Proteomes" id="UP000274756">
    <property type="component" value="Unassembled WGS sequence"/>
</dbReference>
<dbReference type="AlphaFoldDB" id="A0A0N4UFC0"/>
<dbReference type="OrthoDB" id="5849338at2759"/>
<feature type="region of interest" description="Disordered" evidence="1">
    <location>
        <begin position="129"/>
        <end position="158"/>
    </location>
</feature>
<reference evidence="5" key="1">
    <citation type="submission" date="2017-02" db="UniProtKB">
        <authorList>
            <consortium name="WormBaseParasite"/>
        </authorList>
    </citation>
    <scope>IDENTIFICATION</scope>
</reference>
<keyword evidence="4" id="KW-1185">Reference proteome</keyword>
<evidence type="ECO:0000256" key="1">
    <source>
        <dbReference type="SAM" id="MobiDB-lite"/>
    </source>
</evidence>